<reference evidence="3" key="2">
    <citation type="submission" date="2021-04" db="EMBL/GenBank/DDBJ databases">
        <authorList>
            <person name="Gilroy R."/>
        </authorList>
    </citation>
    <scope>NUCLEOTIDE SEQUENCE</scope>
    <source>
        <strain evidence="3">1068</strain>
    </source>
</reference>
<accession>A0A9D2FPN4</accession>
<dbReference type="Gene3D" id="1.20.58.1290">
    <property type="entry name" value="CarD-like, C-terminal domain"/>
    <property type="match status" value="1"/>
</dbReference>
<dbReference type="AlphaFoldDB" id="A0A9D2FPN4"/>
<proteinExistence type="predicted"/>
<feature type="region of interest" description="Disordered" evidence="1">
    <location>
        <begin position="171"/>
        <end position="190"/>
    </location>
</feature>
<dbReference type="Proteomes" id="UP000824056">
    <property type="component" value="Unassembled WGS sequence"/>
</dbReference>
<evidence type="ECO:0000256" key="1">
    <source>
        <dbReference type="SAM" id="MobiDB-lite"/>
    </source>
</evidence>
<dbReference type="EMBL" id="DXBG01000089">
    <property type="protein sequence ID" value="HIZ64994.1"/>
    <property type="molecule type" value="Genomic_DNA"/>
</dbReference>
<dbReference type="InterPro" id="IPR036101">
    <property type="entry name" value="CarD-like/TRCF_RID_sf"/>
</dbReference>
<dbReference type="SUPFAM" id="SSF141259">
    <property type="entry name" value="CarD-like"/>
    <property type="match status" value="1"/>
</dbReference>
<comment type="caution">
    <text evidence="3">The sequence shown here is derived from an EMBL/GenBank/DDBJ whole genome shotgun (WGS) entry which is preliminary data.</text>
</comment>
<evidence type="ECO:0000313" key="4">
    <source>
        <dbReference type="Proteomes" id="UP000824056"/>
    </source>
</evidence>
<name>A0A9D2FPN4_9FIRM</name>
<gene>
    <name evidence="3" type="ORF">H9809_03685</name>
</gene>
<dbReference type="Gene3D" id="2.40.10.170">
    <property type="match status" value="1"/>
</dbReference>
<reference evidence="3" key="1">
    <citation type="journal article" date="2021" name="PeerJ">
        <title>Extensive microbial diversity within the chicken gut microbiome revealed by metagenomics and culture.</title>
        <authorList>
            <person name="Gilroy R."/>
            <person name="Ravi A."/>
            <person name="Getino M."/>
            <person name="Pursley I."/>
            <person name="Horton D.L."/>
            <person name="Alikhan N.F."/>
            <person name="Baker D."/>
            <person name="Gharbi K."/>
            <person name="Hall N."/>
            <person name="Watson M."/>
            <person name="Adriaenssens E.M."/>
            <person name="Foster-Nyarko E."/>
            <person name="Jarju S."/>
            <person name="Secka A."/>
            <person name="Antonio M."/>
            <person name="Oren A."/>
            <person name="Chaudhuri R.R."/>
            <person name="La Ragione R."/>
            <person name="Hildebrand F."/>
            <person name="Pallen M.J."/>
        </authorList>
    </citation>
    <scope>NUCLEOTIDE SEQUENCE</scope>
    <source>
        <strain evidence="3">1068</strain>
    </source>
</reference>
<dbReference type="InterPro" id="IPR042215">
    <property type="entry name" value="CarD-like_C"/>
</dbReference>
<evidence type="ECO:0000313" key="3">
    <source>
        <dbReference type="EMBL" id="HIZ64994.1"/>
    </source>
</evidence>
<evidence type="ECO:0000259" key="2">
    <source>
        <dbReference type="Pfam" id="PF02559"/>
    </source>
</evidence>
<feature type="compositionally biased region" description="Polar residues" evidence="1">
    <location>
        <begin position="179"/>
        <end position="190"/>
    </location>
</feature>
<organism evidence="3 4">
    <name type="scientific">Candidatus Blautia pullicola</name>
    <dbReference type="NCBI Taxonomy" id="2838498"/>
    <lineage>
        <taxon>Bacteria</taxon>
        <taxon>Bacillati</taxon>
        <taxon>Bacillota</taxon>
        <taxon>Clostridia</taxon>
        <taxon>Lachnospirales</taxon>
        <taxon>Lachnospiraceae</taxon>
        <taxon>Blautia</taxon>
    </lineage>
</organism>
<feature type="domain" description="CarD-like/TRCF RNAP-interacting" evidence="2">
    <location>
        <begin position="2"/>
        <end position="59"/>
    </location>
</feature>
<protein>
    <submittedName>
        <fullName evidence="3">CarD family transcriptional regulator</fullName>
    </submittedName>
</protein>
<dbReference type="InterPro" id="IPR003711">
    <property type="entry name" value="CarD-like/TRCF_RID"/>
</dbReference>
<dbReference type="Pfam" id="PF02559">
    <property type="entry name" value="CarD_TRCF_RID"/>
    <property type="match status" value="1"/>
</dbReference>
<sequence>MFEKGTYVIYGKRGVCRVEDIGAYFKESMHDKKEYYKLSPVFTAGDQVYVPVETQVYMREVLTPGEVRDYIEEVEEIPADTFTCRQQSKLADHYRRMLDTNDMRAFLALIKGVYVKQFEAGKKNRKLNQVEQKFLKFAEDMAFGEFAVVLDSTPDEIRSYVRGRVLGQFQEPGKGNAPGKSNYSMQTMGN</sequence>